<keyword evidence="3" id="KW-1185">Reference proteome</keyword>
<protein>
    <recommendedName>
        <fullName evidence="4">MFS transporter</fullName>
    </recommendedName>
</protein>
<evidence type="ECO:0000256" key="1">
    <source>
        <dbReference type="SAM" id="Phobius"/>
    </source>
</evidence>
<evidence type="ECO:0000313" key="3">
    <source>
        <dbReference type="Proteomes" id="UP001596410"/>
    </source>
</evidence>
<keyword evidence="1" id="KW-0472">Membrane</keyword>
<keyword evidence="1" id="KW-0812">Transmembrane</keyword>
<evidence type="ECO:0000313" key="2">
    <source>
        <dbReference type="EMBL" id="MFC7063829.1"/>
    </source>
</evidence>
<keyword evidence="1" id="KW-1133">Transmembrane helix</keyword>
<name>A0ABW2ETQ7_9BACI</name>
<sequence>MNAIGAVSAAIMSPCIVTIRQNLSPDHLLGRVQATSRFMTWILMPVSALVAGVVAEQFGTTLTLLVGGVIATMASFIYLHPSLKTA</sequence>
<dbReference type="InterPro" id="IPR036259">
    <property type="entry name" value="MFS_trans_sf"/>
</dbReference>
<comment type="caution">
    <text evidence="2">The sequence shown here is derived from an EMBL/GenBank/DDBJ whole genome shotgun (WGS) entry which is preliminary data.</text>
</comment>
<reference evidence="3" key="1">
    <citation type="journal article" date="2019" name="Int. J. Syst. Evol. Microbiol.">
        <title>The Global Catalogue of Microorganisms (GCM) 10K type strain sequencing project: providing services to taxonomists for standard genome sequencing and annotation.</title>
        <authorList>
            <consortium name="The Broad Institute Genomics Platform"/>
            <consortium name="The Broad Institute Genome Sequencing Center for Infectious Disease"/>
            <person name="Wu L."/>
            <person name="Ma J."/>
        </authorList>
    </citation>
    <scope>NUCLEOTIDE SEQUENCE [LARGE SCALE GENOMIC DNA]</scope>
    <source>
        <strain evidence="3">CGMCC 4.1621</strain>
    </source>
</reference>
<proteinExistence type="predicted"/>
<dbReference type="EMBL" id="JBHSZV010000059">
    <property type="protein sequence ID" value="MFC7063829.1"/>
    <property type="molecule type" value="Genomic_DNA"/>
</dbReference>
<feature type="transmembrane region" description="Helical" evidence="1">
    <location>
        <begin position="61"/>
        <end position="79"/>
    </location>
</feature>
<dbReference type="SUPFAM" id="SSF103473">
    <property type="entry name" value="MFS general substrate transporter"/>
    <property type="match status" value="1"/>
</dbReference>
<organism evidence="2 3">
    <name type="scientific">Halobacillus seohaensis</name>
    <dbReference type="NCBI Taxonomy" id="447421"/>
    <lineage>
        <taxon>Bacteria</taxon>
        <taxon>Bacillati</taxon>
        <taxon>Bacillota</taxon>
        <taxon>Bacilli</taxon>
        <taxon>Bacillales</taxon>
        <taxon>Bacillaceae</taxon>
        <taxon>Halobacillus</taxon>
    </lineage>
</organism>
<feature type="transmembrane region" description="Helical" evidence="1">
    <location>
        <begin position="38"/>
        <end position="55"/>
    </location>
</feature>
<gene>
    <name evidence="2" type="ORF">ACFQIC_18690</name>
</gene>
<dbReference type="Proteomes" id="UP001596410">
    <property type="component" value="Unassembled WGS sequence"/>
</dbReference>
<dbReference type="Gene3D" id="1.20.1250.20">
    <property type="entry name" value="MFS general substrate transporter like domains"/>
    <property type="match status" value="1"/>
</dbReference>
<evidence type="ECO:0008006" key="4">
    <source>
        <dbReference type="Google" id="ProtNLM"/>
    </source>
</evidence>
<accession>A0ABW2ETQ7</accession>